<dbReference type="Pfam" id="PF04307">
    <property type="entry name" value="YdjM"/>
    <property type="match status" value="1"/>
</dbReference>
<keyword evidence="1" id="KW-0472">Membrane</keyword>
<keyword evidence="1" id="KW-1133">Transmembrane helix</keyword>
<feature type="non-terminal residue" evidence="2">
    <location>
        <position position="99"/>
    </location>
</feature>
<accession>A0A382TSD0</accession>
<dbReference type="AlphaFoldDB" id="A0A382TSD0"/>
<evidence type="ECO:0008006" key="3">
    <source>
        <dbReference type="Google" id="ProtNLM"/>
    </source>
</evidence>
<dbReference type="InterPro" id="IPR007404">
    <property type="entry name" value="YdjM-like"/>
</dbReference>
<keyword evidence="1" id="KW-0812">Transmembrane</keyword>
<feature type="transmembrane region" description="Helical" evidence="1">
    <location>
        <begin position="64"/>
        <end position="82"/>
    </location>
</feature>
<evidence type="ECO:0000313" key="2">
    <source>
        <dbReference type="EMBL" id="SVD24497.1"/>
    </source>
</evidence>
<proteinExistence type="predicted"/>
<evidence type="ECO:0000256" key="1">
    <source>
        <dbReference type="SAM" id="Phobius"/>
    </source>
</evidence>
<name>A0A382TSD0_9ZZZZ</name>
<reference evidence="2" key="1">
    <citation type="submission" date="2018-05" db="EMBL/GenBank/DDBJ databases">
        <authorList>
            <person name="Lanie J.A."/>
            <person name="Ng W.-L."/>
            <person name="Kazmierczak K.M."/>
            <person name="Andrzejewski T.M."/>
            <person name="Davidsen T.M."/>
            <person name="Wayne K.J."/>
            <person name="Tettelin H."/>
            <person name="Glass J.I."/>
            <person name="Rusch D."/>
            <person name="Podicherti R."/>
            <person name="Tsui H.-C.T."/>
            <person name="Winkler M.E."/>
        </authorList>
    </citation>
    <scope>NUCLEOTIDE SEQUENCE</scope>
</reference>
<protein>
    <recommendedName>
        <fullName evidence="3">Metal-dependent hydrolase</fullName>
    </recommendedName>
</protein>
<gene>
    <name evidence="2" type="ORF">METZ01_LOCUS377351</name>
</gene>
<organism evidence="2">
    <name type="scientific">marine metagenome</name>
    <dbReference type="NCBI Taxonomy" id="408172"/>
    <lineage>
        <taxon>unclassified sequences</taxon>
        <taxon>metagenomes</taxon>
        <taxon>ecological metagenomes</taxon>
    </lineage>
</organism>
<feature type="transmembrane region" description="Helical" evidence="1">
    <location>
        <begin position="26"/>
        <end position="44"/>
    </location>
</feature>
<sequence length="99" mass="10833">MDPLAQGIAGAALAGSCSREKDEARLAIGVGFLAGLAADLDVFIRSSSDPLLRLEFHRQFTHSLVFIPVGGLFVAAILWPFLRHRVTFLRTWTFATLGY</sequence>
<dbReference type="EMBL" id="UINC01138511">
    <property type="protein sequence ID" value="SVD24497.1"/>
    <property type="molecule type" value="Genomic_DNA"/>
</dbReference>